<dbReference type="InterPro" id="IPR005543">
    <property type="entry name" value="PASTA_dom"/>
</dbReference>
<keyword evidence="10" id="KW-1133">Transmembrane helix</keyword>
<dbReference type="FunFam" id="3.30.200.20:FF:000035">
    <property type="entry name" value="Serine/threonine protein kinase Stk1"/>
    <property type="match status" value="1"/>
</dbReference>
<dbReference type="Pfam" id="PF03793">
    <property type="entry name" value="PASTA"/>
    <property type="match status" value="4"/>
</dbReference>
<evidence type="ECO:0000256" key="3">
    <source>
        <dbReference type="ARBA" id="ARBA00022679"/>
    </source>
</evidence>
<dbReference type="SMART" id="SM00740">
    <property type="entry name" value="PASTA"/>
    <property type="match status" value="4"/>
</dbReference>
<dbReference type="SMART" id="SM00220">
    <property type="entry name" value="S_TKc"/>
    <property type="match status" value="1"/>
</dbReference>
<keyword evidence="4" id="KW-0547">Nucleotide-binding</keyword>
<evidence type="ECO:0000313" key="14">
    <source>
        <dbReference type="Proteomes" id="UP000546642"/>
    </source>
</evidence>
<evidence type="ECO:0000256" key="7">
    <source>
        <dbReference type="ARBA" id="ARBA00047899"/>
    </source>
</evidence>
<keyword evidence="3 13" id="KW-0808">Transferase</keyword>
<keyword evidence="2" id="KW-0723">Serine/threonine-protein kinase</keyword>
<evidence type="ECO:0000256" key="10">
    <source>
        <dbReference type="SAM" id="Phobius"/>
    </source>
</evidence>
<dbReference type="PANTHER" id="PTHR43289:SF34">
    <property type="entry name" value="SERINE_THREONINE-PROTEIN KINASE YBDM-RELATED"/>
    <property type="match status" value="1"/>
</dbReference>
<dbReference type="PROSITE" id="PS51178">
    <property type="entry name" value="PASTA"/>
    <property type="match status" value="4"/>
</dbReference>
<dbReference type="InterPro" id="IPR008271">
    <property type="entry name" value="Ser/Thr_kinase_AS"/>
</dbReference>
<dbReference type="Gene3D" id="3.30.10.20">
    <property type="match status" value="4"/>
</dbReference>
<dbReference type="PROSITE" id="PS00108">
    <property type="entry name" value="PROTEIN_KINASE_ST"/>
    <property type="match status" value="1"/>
</dbReference>
<dbReference type="EMBL" id="JACHDS010000001">
    <property type="protein sequence ID" value="MBB6172525.1"/>
    <property type="molecule type" value="Genomic_DNA"/>
</dbReference>
<protein>
    <recommendedName>
        <fullName evidence="1">non-specific serine/threonine protein kinase</fullName>
        <ecNumber evidence="1">2.7.11.1</ecNumber>
    </recommendedName>
</protein>
<dbReference type="SUPFAM" id="SSF56112">
    <property type="entry name" value="Protein kinase-like (PK-like)"/>
    <property type="match status" value="1"/>
</dbReference>
<dbReference type="CDD" id="cd06577">
    <property type="entry name" value="PASTA_pknB"/>
    <property type="match status" value="4"/>
</dbReference>
<dbReference type="GO" id="GO:0045717">
    <property type="term" value="P:negative regulation of fatty acid biosynthetic process"/>
    <property type="evidence" value="ECO:0007669"/>
    <property type="project" value="UniProtKB-ARBA"/>
</dbReference>
<evidence type="ECO:0000256" key="4">
    <source>
        <dbReference type="ARBA" id="ARBA00022741"/>
    </source>
</evidence>
<feature type="domain" description="PASTA" evidence="12">
    <location>
        <begin position="438"/>
        <end position="501"/>
    </location>
</feature>
<dbReference type="Proteomes" id="UP000546642">
    <property type="component" value="Unassembled WGS sequence"/>
</dbReference>
<evidence type="ECO:0000256" key="9">
    <source>
        <dbReference type="SAM" id="MobiDB-lite"/>
    </source>
</evidence>
<feature type="compositionally biased region" description="Basic and acidic residues" evidence="9">
    <location>
        <begin position="633"/>
        <end position="647"/>
    </location>
</feature>
<feature type="domain" description="PASTA" evidence="12">
    <location>
        <begin position="570"/>
        <end position="630"/>
    </location>
</feature>
<evidence type="ECO:0000256" key="5">
    <source>
        <dbReference type="ARBA" id="ARBA00022777"/>
    </source>
</evidence>
<comment type="catalytic activity">
    <reaction evidence="7">
        <text>L-threonyl-[protein] + ATP = O-phospho-L-threonyl-[protein] + ADP + H(+)</text>
        <dbReference type="Rhea" id="RHEA:46608"/>
        <dbReference type="Rhea" id="RHEA-COMP:11060"/>
        <dbReference type="Rhea" id="RHEA-COMP:11605"/>
        <dbReference type="ChEBI" id="CHEBI:15378"/>
        <dbReference type="ChEBI" id="CHEBI:30013"/>
        <dbReference type="ChEBI" id="CHEBI:30616"/>
        <dbReference type="ChEBI" id="CHEBI:61977"/>
        <dbReference type="ChEBI" id="CHEBI:456216"/>
        <dbReference type="EC" id="2.7.11.1"/>
    </reaction>
</comment>
<feature type="domain" description="Protein kinase" evidence="11">
    <location>
        <begin position="18"/>
        <end position="280"/>
    </location>
</feature>
<keyword evidence="10" id="KW-0472">Membrane</keyword>
<evidence type="ECO:0000259" key="12">
    <source>
        <dbReference type="PROSITE" id="PS51178"/>
    </source>
</evidence>
<evidence type="ECO:0000256" key="8">
    <source>
        <dbReference type="ARBA" id="ARBA00048679"/>
    </source>
</evidence>
<keyword evidence="6" id="KW-0067">ATP-binding</keyword>
<dbReference type="Gene3D" id="3.30.200.20">
    <property type="entry name" value="Phosphorylase Kinase, domain 1"/>
    <property type="match status" value="1"/>
</dbReference>
<dbReference type="EC" id="2.7.11.1" evidence="1"/>
<name>A0A7W9YI02_9ACTN</name>
<reference evidence="13 14" key="1">
    <citation type="submission" date="2020-08" db="EMBL/GenBank/DDBJ databases">
        <title>Sequencing the genomes of 1000 actinobacteria strains.</title>
        <authorList>
            <person name="Klenk H.-P."/>
        </authorList>
    </citation>
    <scope>NUCLEOTIDE SEQUENCE [LARGE SCALE GENOMIC DNA]</scope>
    <source>
        <strain evidence="13 14">DSM 46659</strain>
    </source>
</reference>
<dbReference type="GO" id="GO:0004674">
    <property type="term" value="F:protein serine/threonine kinase activity"/>
    <property type="evidence" value="ECO:0007669"/>
    <property type="project" value="UniProtKB-KW"/>
</dbReference>
<dbReference type="NCBIfam" id="NF033483">
    <property type="entry name" value="PknB_PASTA_kin"/>
    <property type="match status" value="1"/>
</dbReference>
<evidence type="ECO:0000256" key="6">
    <source>
        <dbReference type="ARBA" id="ARBA00022840"/>
    </source>
</evidence>
<dbReference type="FunFam" id="1.10.510.10:FF:000021">
    <property type="entry name" value="Serine/threonine protein kinase"/>
    <property type="match status" value="1"/>
</dbReference>
<dbReference type="GO" id="GO:0005524">
    <property type="term" value="F:ATP binding"/>
    <property type="evidence" value="ECO:0007669"/>
    <property type="project" value="UniProtKB-KW"/>
</dbReference>
<keyword evidence="14" id="KW-1185">Reference proteome</keyword>
<dbReference type="InterPro" id="IPR000719">
    <property type="entry name" value="Prot_kinase_dom"/>
</dbReference>
<accession>A0A7W9YI02</accession>
<feature type="region of interest" description="Disordered" evidence="9">
    <location>
        <begin position="531"/>
        <end position="560"/>
    </location>
</feature>
<proteinExistence type="predicted"/>
<feature type="region of interest" description="Disordered" evidence="9">
    <location>
        <begin position="470"/>
        <end position="492"/>
    </location>
</feature>
<dbReference type="InterPro" id="IPR011009">
    <property type="entry name" value="Kinase-like_dom_sf"/>
</dbReference>
<feature type="region of interest" description="Disordered" evidence="9">
    <location>
        <begin position="608"/>
        <end position="653"/>
    </location>
</feature>
<feature type="transmembrane region" description="Helical" evidence="10">
    <location>
        <begin position="347"/>
        <end position="368"/>
    </location>
</feature>
<evidence type="ECO:0000256" key="1">
    <source>
        <dbReference type="ARBA" id="ARBA00012513"/>
    </source>
</evidence>
<comment type="catalytic activity">
    <reaction evidence="8">
        <text>L-seryl-[protein] + ATP = O-phospho-L-seryl-[protein] + ADP + H(+)</text>
        <dbReference type="Rhea" id="RHEA:17989"/>
        <dbReference type="Rhea" id="RHEA-COMP:9863"/>
        <dbReference type="Rhea" id="RHEA-COMP:11604"/>
        <dbReference type="ChEBI" id="CHEBI:15378"/>
        <dbReference type="ChEBI" id="CHEBI:29999"/>
        <dbReference type="ChEBI" id="CHEBI:30616"/>
        <dbReference type="ChEBI" id="CHEBI:83421"/>
        <dbReference type="ChEBI" id="CHEBI:456216"/>
        <dbReference type="EC" id="2.7.11.1"/>
    </reaction>
</comment>
<keyword evidence="5 13" id="KW-0418">Kinase</keyword>
<gene>
    <name evidence="13" type="ORF">HNR23_002585</name>
</gene>
<sequence>MDMTTADPLVGATLDRRYFVESRIAGGGMATVYIAHDQRLDRRVALKVMHPSLAQDPQFVRRFINEAHSVAKLSHPNVVQVFDQGTDQGCVFLAMEYVPGRTLRDLLEERGRLHPREALQVMAQVLGALGAAHRAGLVHRDIKPENVLLTVDGQAKVADFGLARAVESAHQGMTKTGTLMGTAAYIAPEQIERGTSDTRTDVYAAGIMLYELLTGAQPHTGETPIAVAYQHVNSDVPRPSTVVPGLPPEIDALVTKATERDPRYRPGDAGQYLSAVAQVLDGGAPAFAQTAVIDTASPAAGGPALRSGTAPVPGGDNATVQVNVGGHGGDGYGDPRDGGPGPGRRKYLLMATAGVLAVVMLCFGWWMLIGRYESVPDVVGMDQNAATAELRSLGLKIEVADDPVYSDEAAEGTVAATTPDVGDNVLPEDTVTVSLSKGPQTVDMPEVVGDPEANARKALEDAGFTDIDVKQEDSYDHPPGTVLDVDPEEGSGADREETVTLTVSKGFDVPGVVGLTEEAARTELDGKGLEVEVTTASSDDTPKGEVMKQSPEAGTTAGAGDTVKLTVSSGKEQIEIPDVRGMKYKKAEKELEKLGFEVEVTRVLGADRVDSYTPTGKAEKGAKIELITSPFAPRDRDRDRGRGRDRDRDDDDD</sequence>
<dbReference type="PROSITE" id="PS50011">
    <property type="entry name" value="PROTEIN_KINASE_DOM"/>
    <property type="match status" value="1"/>
</dbReference>
<evidence type="ECO:0000313" key="13">
    <source>
        <dbReference type="EMBL" id="MBB6172525.1"/>
    </source>
</evidence>
<dbReference type="PANTHER" id="PTHR43289">
    <property type="entry name" value="MITOGEN-ACTIVATED PROTEIN KINASE KINASE KINASE 20-RELATED"/>
    <property type="match status" value="1"/>
</dbReference>
<dbReference type="Gene3D" id="1.10.510.10">
    <property type="entry name" value="Transferase(Phosphotransferase) domain 1"/>
    <property type="match status" value="1"/>
</dbReference>
<keyword evidence="10" id="KW-0812">Transmembrane</keyword>
<feature type="domain" description="PASTA" evidence="12">
    <location>
        <begin position="502"/>
        <end position="569"/>
    </location>
</feature>
<dbReference type="RefSeq" id="WP_343070541.1">
    <property type="nucleotide sequence ID" value="NZ_JACHDS010000001.1"/>
</dbReference>
<dbReference type="CDD" id="cd14014">
    <property type="entry name" value="STKc_PknB_like"/>
    <property type="match status" value="1"/>
</dbReference>
<evidence type="ECO:0000259" key="11">
    <source>
        <dbReference type="PROSITE" id="PS50011"/>
    </source>
</evidence>
<comment type="caution">
    <text evidence="13">The sequence shown here is derived from an EMBL/GenBank/DDBJ whole genome shotgun (WGS) entry which is preliminary data.</text>
</comment>
<organism evidence="13 14">
    <name type="scientific">Nocardiopsis mwathae</name>
    <dbReference type="NCBI Taxonomy" id="1472723"/>
    <lineage>
        <taxon>Bacteria</taxon>
        <taxon>Bacillati</taxon>
        <taxon>Actinomycetota</taxon>
        <taxon>Actinomycetes</taxon>
        <taxon>Streptosporangiales</taxon>
        <taxon>Nocardiopsidaceae</taxon>
        <taxon>Nocardiopsis</taxon>
    </lineage>
</organism>
<dbReference type="AlphaFoldDB" id="A0A7W9YI02"/>
<evidence type="ECO:0000256" key="2">
    <source>
        <dbReference type="ARBA" id="ARBA00022527"/>
    </source>
</evidence>
<dbReference type="Pfam" id="PF00069">
    <property type="entry name" value="Pkinase"/>
    <property type="match status" value="1"/>
</dbReference>
<feature type="domain" description="PASTA" evidence="12">
    <location>
        <begin position="371"/>
        <end position="437"/>
    </location>
</feature>